<dbReference type="SUPFAM" id="SSF90209">
    <property type="entry name" value="Ran binding protein zinc finger-like"/>
    <property type="match status" value="1"/>
</dbReference>
<evidence type="ECO:0000259" key="9">
    <source>
        <dbReference type="PROSITE" id="PS50199"/>
    </source>
</evidence>
<dbReference type="OrthoDB" id="548632at2759"/>
<dbReference type="Proteomes" id="UP000316726">
    <property type="component" value="Chromosome 4"/>
</dbReference>
<reference evidence="10 11" key="1">
    <citation type="submission" date="2018-07" db="EMBL/GenBank/DDBJ databases">
        <title>The complete nuclear genome of the prasinophyte Chloropicon primus (CCMP1205).</title>
        <authorList>
            <person name="Pombert J.-F."/>
            <person name="Otis C."/>
            <person name="Turmel M."/>
            <person name="Lemieux C."/>
        </authorList>
    </citation>
    <scope>NUCLEOTIDE SEQUENCE [LARGE SCALE GENOMIC DNA]</scope>
    <source>
        <strain evidence="10 11">CCMP1205</strain>
    </source>
</reference>
<evidence type="ECO:0000313" key="11">
    <source>
        <dbReference type="Proteomes" id="UP000316726"/>
    </source>
</evidence>
<accession>A0A5B8MI89</accession>
<evidence type="ECO:0000256" key="1">
    <source>
        <dbReference type="ARBA" id="ARBA00004370"/>
    </source>
</evidence>
<feature type="region of interest" description="Disordered" evidence="7">
    <location>
        <begin position="1"/>
        <end position="21"/>
    </location>
</feature>
<evidence type="ECO:0000256" key="5">
    <source>
        <dbReference type="ARBA" id="ARBA00023136"/>
    </source>
</evidence>
<evidence type="ECO:0000259" key="8">
    <source>
        <dbReference type="PROSITE" id="PS50089"/>
    </source>
</evidence>
<comment type="subcellular location">
    <subcellularLocation>
        <location evidence="1">Membrane</location>
    </subcellularLocation>
</comment>
<feature type="domain" description="RanBP2-type" evidence="9">
    <location>
        <begin position="34"/>
        <end position="63"/>
    </location>
</feature>
<organism evidence="10 11">
    <name type="scientific">Chloropicon primus</name>
    <dbReference type="NCBI Taxonomy" id="1764295"/>
    <lineage>
        <taxon>Eukaryota</taxon>
        <taxon>Viridiplantae</taxon>
        <taxon>Chlorophyta</taxon>
        <taxon>Chloropicophyceae</taxon>
        <taxon>Chloropicales</taxon>
        <taxon>Chloropicaceae</taxon>
        <taxon>Chloropicon</taxon>
    </lineage>
</organism>
<feature type="domain" description="RING-type" evidence="8">
    <location>
        <begin position="298"/>
        <end position="340"/>
    </location>
</feature>
<feature type="region of interest" description="Disordered" evidence="7">
    <location>
        <begin position="61"/>
        <end position="80"/>
    </location>
</feature>
<dbReference type="InterPro" id="IPR036443">
    <property type="entry name" value="Znf_RanBP2_sf"/>
</dbReference>
<dbReference type="Gene3D" id="3.30.40.10">
    <property type="entry name" value="Zinc/RING finger domain, C3HC4 (zinc finger)"/>
    <property type="match status" value="1"/>
</dbReference>
<dbReference type="PANTHER" id="PTHR46151:SF18">
    <property type="entry name" value="NEP1-INTERACTING PROTEIN-LIKE 2"/>
    <property type="match status" value="1"/>
</dbReference>
<dbReference type="CDD" id="cd16454">
    <property type="entry name" value="RING-H2_PA-TM-RING"/>
    <property type="match status" value="1"/>
</dbReference>
<dbReference type="GO" id="GO:0016020">
    <property type="term" value="C:membrane"/>
    <property type="evidence" value="ECO:0007669"/>
    <property type="project" value="UniProtKB-SubCell"/>
</dbReference>
<keyword evidence="11" id="KW-1185">Reference proteome</keyword>
<dbReference type="STRING" id="1764295.A0A5B8MI89"/>
<protein>
    <recommendedName>
        <fullName evidence="12">RING-type domain-containing protein</fullName>
    </recommendedName>
</protein>
<dbReference type="EMBL" id="CP031037">
    <property type="protein sequence ID" value="QDZ20348.1"/>
    <property type="molecule type" value="Genomic_DNA"/>
</dbReference>
<dbReference type="PROSITE" id="PS01358">
    <property type="entry name" value="ZF_RANBP2_1"/>
    <property type="match status" value="1"/>
</dbReference>
<keyword evidence="4" id="KW-0862">Zinc</keyword>
<keyword evidence="2" id="KW-0479">Metal-binding</keyword>
<evidence type="ECO:0000256" key="4">
    <source>
        <dbReference type="ARBA" id="ARBA00022833"/>
    </source>
</evidence>
<dbReference type="InterPro" id="IPR001841">
    <property type="entry name" value="Znf_RING"/>
</dbReference>
<dbReference type="PROSITE" id="PS50199">
    <property type="entry name" value="ZF_RANBP2_2"/>
    <property type="match status" value="1"/>
</dbReference>
<feature type="region of interest" description="Disordered" evidence="7">
    <location>
        <begin position="168"/>
        <end position="204"/>
    </location>
</feature>
<dbReference type="PANTHER" id="PTHR46151">
    <property type="entry name" value="NEP1-INTERACTING PROTEIN-LIKE 2"/>
    <property type="match status" value="1"/>
</dbReference>
<feature type="compositionally biased region" description="Basic and acidic residues" evidence="7">
    <location>
        <begin position="67"/>
        <end position="79"/>
    </location>
</feature>
<dbReference type="InterPro" id="IPR013083">
    <property type="entry name" value="Znf_RING/FYVE/PHD"/>
</dbReference>
<evidence type="ECO:0000256" key="3">
    <source>
        <dbReference type="ARBA" id="ARBA00022771"/>
    </source>
</evidence>
<dbReference type="Pfam" id="PF13639">
    <property type="entry name" value="zf-RING_2"/>
    <property type="match status" value="1"/>
</dbReference>
<evidence type="ECO:0000256" key="6">
    <source>
        <dbReference type="PROSITE-ProRule" id="PRU00322"/>
    </source>
</evidence>
<dbReference type="AlphaFoldDB" id="A0A5B8MI89"/>
<keyword evidence="5" id="KW-0472">Membrane</keyword>
<dbReference type="Gene3D" id="2.30.30.380">
    <property type="entry name" value="Zn-finger domain of Sec23/24"/>
    <property type="match status" value="1"/>
</dbReference>
<evidence type="ECO:0008006" key="12">
    <source>
        <dbReference type="Google" id="ProtNLM"/>
    </source>
</evidence>
<evidence type="ECO:0000313" key="10">
    <source>
        <dbReference type="EMBL" id="QDZ20348.1"/>
    </source>
</evidence>
<feature type="compositionally biased region" description="Low complexity" evidence="7">
    <location>
        <begin position="182"/>
        <end position="199"/>
    </location>
</feature>
<dbReference type="SUPFAM" id="SSF57850">
    <property type="entry name" value="RING/U-box"/>
    <property type="match status" value="1"/>
</dbReference>
<evidence type="ECO:0000256" key="2">
    <source>
        <dbReference type="ARBA" id="ARBA00022723"/>
    </source>
</evidence>
<dbReference type="InterPro" id="IPR001876">
    <property type="entry name" value="Znf_RanBP2"/>
</dbReference>
<dbReference type="GO" id="GO:0008270">
    <property type="term" value="F:zinc ion binding"/>
    <property type="evidence" value="ECO:0007669"/>
    <property type="project" value="UniProtKB-KW"/>
</dbReference>
<gene>
    <name evidence="10" type="ORF">A3770_04p28660</name>
</gene>
<name>A0A5B8MI89_9CHLO</name>
<proteinExistence type="predicted"/>
<dbReference type="SMART" id="SM00184">
    <property type="entry name" value="RING"/>
    <property type="match status" value="1"/>
</dbReference>
<keyword evidence="3 6" id="KW-0863">Zinc-finger</keyword>
<sequence>MLRTAPLRAENPSQYREEEESGGPQFLYNCDRVEETSWPCVRCTFHNKRCTERCELCGKGRKGWQRGSEEGDGGSKEEEGLVGGDLAVSQVSDVGVTLFAIIPCSLKPVLNGALRGVIALLGSFAGAVAGAVAAQPSRGGILRGIGLGALAGAIVSVEALETSQLLFDGGSEPASRRRSESRNTSGSSSSSSGTTTTEAPGGGAPTFFSRLGRFHVSLFHWDTFSVNSGLEYALRELRLPPEVLIRITNTNGRYAYPTRDVGGGSAGGSAFGSRPSGLSPNELKEIPYEKASTTHGQCTICFESFKAGEHVRILPHCNHTFHARCLDPWLRKKRSCPLCRSDLGCGGGQD</sequence>
<evidence type="ECO:0000256" key="7">
    <source>
        <dbReference type="SAM" id="MobiDB-lite"/>
    </source>
</evidence>
<dbReference type="PROSITE" id="PS50089">
    <property type="entry name" value="ZF_RING_2"/>
    <property type="match status" value="1"/>
</dbReference>